<dbReference type="InterPro" id="IPR003481">
    <property type="entry name" value="FliD_N"/>
</dbReference>
<comment type="subcellular location">
    <subcellularLocation>
        <location evidence="5">Secreted</location>
    </subcellularLocation>
    <subcellularLocation>
        <location evidence="5">Bacterial flagellum</location>
    </subcellularLocation>
</comment>
<evidence type="ECO:0000256" key="1">
    <source>
        <dbReference type="ARBA" id="ARBA00009764"/>
    </source>
</evidence>
<accession>A0ABS5BT56</accession>
<keyword evidence="3" id="KW-0175">Coiled coil</keyword>
<reference evidence="8 9" key="1">
    <citation type="submission" date="2021-04" db="EMBL/GenBank/DDBJ databases">
        <authorList>
            <person name="Ivanova A."/>
        </authorList>
    </citation>
    <scope>NUCLEOTIDE SEQUENCE [LARGE SCALE GENOMIC DNA]</scope>
    <source>
        <strain evidence="8 9">G18</strain>
    </source>
</reference>
<dbReference type="PANTHER" id="PTHR30288:SF0">
    <property type="entry name" value="FLAGELLAR HOOK-ASSOCIATED PROTEIN 2"/>
    <property type="match status" value="1"/>
</dbReference>
<dbReference type="Pfam" id="PF02465">
    <property type="entry name" value="FliD_N"/>
    <property type="match status" value="1"/>
</dbReference>
<dbReference type="EMBL" id="JAGKQQ010000001">
    <property type="protein sequence ID" value="MBP3956831.1"/>
    <property type="molecule type" value="Genomic_DNA"/>
</dbReference>
<dbReference type="Proteomes" id="UP000676565">
    <property type="component" value="Unassembled WGS sequence"/>
</dbReference>
<evidence type="ECO:0000256" key="3">
    <source>
        <dbReference type="ARBA" id="ARBA00023054"/>
    </source>
</evidence>
<keyword evidence="8" id="KW-0969">Cilium</keyword>
<organism evidence="8 9">
    <name type="scientific">Gemmata palustris</name>
    <dbReference type="NCBI Taxonomy" id="2822762"/>
    <lineage>
        <taxon>Bacteria</taxon>
        <taxon>Pseudomonadati</taxon>
        <taxon>Planctomycetota</taxon>
        <taxon>Planctomycetia</taxon>
        <taxon>Gemmatales</taxon>
        <taxon>Gemmataceae</taxon>
        <taxon>Gemmata</taxon>
    </lineage>
</organism>
<keyword evidence="9" id="KW-1185">Reference proteome</keyword>
<sequence length="667" mass="66813">MAISGVNSNGLNFAGLATGIDTAKIIEGLNSISQQRIDRFKVQKTEVISKQATFATLQGKLFDLQSKTNALARSGGGAFDGRTATTSDSTSLTATAGTAAVAGTYSLSVVSLAKAAQTSSAGFADPNAQIKEGTLTLQVGSGTATTVTVDSRNNTLQGLADSINTAGGDLRASVVNDGTGVTPYRLLLTSAKTGSANAITVTNNLSTGTGAAIDPGATVVQAATDAQVKVGSGAGAITVTSATNQVNNLITGVSLNVLQADAAKTITVTVKADTDATVKSVQDFVTSYNAVRDFITEQTQFDADSSTAGALLGNGDVSALANELSGALSATIPGLTTSSNRLSTVGLSFTDEGKLAFDSAKFTTALATSDTAQADFKRLFSLSGKSDASGVDFLIGTNKTKPTAGTPYKVNVTAPATRAVVVASGAPGAVMLTPPNNALQVKLNGLTAVGVTLPGGTYSTPEELIAAVQKAINSASGLNGNLVTATINGDGKAQITTQKYGSGATIAITGGSADVLNALGFAGTETGTGTDVAGNFVVNGVTEAATGSGQILTGSSGNASTDGLQVTSTLSSAGSANVTVTQGLASRLGSVLNKYLDPVNGRFKQINEVFTKQTSDIDKNVAKQQALVDSKAAQLQSQFAAMETAVNNLKGIQTQLSSLTSSATSSK</sequence>
<evidence type="ECO:0000313" key="9">
    <source>
        <dbReference type="Proteomes" id="UP000676565"/>
    </source>
</evidence>
<comment type="function">
    <text evidence="5">Required for morphogenesis and for the elongation of the flagellar filament by facilitating polymerization of the flagellin monomers at the tip of growing filament. Forms a capping structure, which prevents flagellin subunits (transported through the central channel of the flagellum) from leaking out without polymerization at the distal end.</text>
</comment>
<evidence type="ECO:0000259" key="7">
    <source>
        <dbReference type="Pfam" id="PF07195"/>
    </source>
</evidence>
<dbReference type="PANTHER" id="PTHR30288">
    <property type="entry name" value="FLAGELLAR CAP/ASSEMBLY PROTEIN FLID"/>
    <property type="match status" value="1"/>
</dbReference>
<dbReference type="Pfam" id="PF07195">
    <property type="entry name" value="FliD_C"/>
    <property type="match status" value="1"/>
</dbReference>
<keyword evidence="8" id="KW-0282">Flagellum</keyword>
<evidence type="ECO:0000256" key="2">
    <source>
        <dbReference type="ARBA" id="ARBA00011255"/>
    </source>
</evidence>
<comment type="similarity">
    <text evidence="1 5">Belongs to the FliD family.</text>
</comment>
<keyword evidence="8" id="KW-0966">Cell projection</keyword>
<evidence type="ECO:0000259" key="6">
    <source>
        <dbReference type="Pfam" id="PF02465"/>
    </source>
</evidence>
<evidence type="ECO:0000256" key="5">
    <source>
        <dbReference type="RuleBase" id="RU362066"/>
    </source>
</evidence>
<comment type="subunit">
    <text evidence="2 5">Homopentamer.</text>
</comment>
<name>A0ABS5BT56_9BACT</name>
<protein>
    <recommendedName>
        <fullName evidence="5">Flagellar hook-associated protein 2</fullName>
        <shortName evidence="5">HAP2</shortName>
    </recommendedName>
    <alternativeName>
        <fullName evidence="5">Flagellar cap protein</fullName>
    </alternativeName>
</protein>
<dbReference type="InterPro" id="IPR010809">
    <property type="entry name" value="FliD_C"/>
</dbReference>
<dbReference type="InterPro" id="IPR040026">
    <property type="entry name" value="FliD"/>
</dbReference>
<proteinExistence type="inferred from homology"/>
<gene>
    <name evidence="8" type="primary">fliD</name>
    <name evidence="8" type="ORF">J8F10_16275</name>
</gene>
<keyword evidence="5" id="KW-0964">Secreted</keyword>
<comment type="caution">
    <text evidence="8">The sequence shown here is derived from an EMBL/GenBank/DDBJ whole genome shotgun (WGS) entry which is preliminary data.</text>
</comment>
<evidence type="ECO:0000313" key="8">
    <source>
        <dbReference type="EMBL" id="MBP3956831.1"/>
    </source>
</evidence>
<feature type="domain" description="Flagellar hook-associated protein 2 N-terminal" evidence="6">
    <location>
        <begin position="18"/>
        <end position="116"/>
    </location>
</feature>
<dbReference type="RefSeq" id="WP_210655328.1">
    <property type="nucleotide sequence ID" value="NZ_JAGKQQ010000001.1"/>
</dbReference>
<keyword evidence="4 5" id="KW-0975">Bacterial flagellum</keyword>
<feature type="domain" description="Flagellar hook-associated protein 2 C-terminal" evidence="7">
    <location>
        <begin position="223"/>
        <end position="650"/>
    </location>
</feature>
<evidence type="ECO:0000256" key="4">
    <source>
        <dbReference type="ARBA" id="ARBA00023143"/>
    </source>
</evidence>